<dbReference type="OrthoDB" id="9771412at2"/>
<dbReference type="KEGG" id="cthi:THC_0781"/>
<dbReference type="NCBIfam" id="TIGR04336">
    <property type="entry name" value="AmmeMemoSam_B"/>
    <property type="match status" value="1"/>
</dbReference>
<proteinExistence type="inferred from homology"/>
<organism evidence="2 3">
    <name type="scientific">Caldimicrobium thiodismutans</name>
    <dbReference type="NCBI Taxonomy" id="1653476"/>
    <lineage>
        <taxon>Bacteria</taxon>
        <taxon>Pseudomonadati</taxon>
        <taxon>Thermodesulfobacteriota</taxon>
        <taxon>Thermodesulfobacteria</taxon>
        <taxon>Thermodesulfobacteriales</taxon>
        <taxon>Thermodesulfobacteriaceae</taxon>
        <taxon>Caldimicrobium</taxon>
    </lineage>
</organism>
<protein>
    <recommendedName>
        <fullName evidence="4">AmmeMemoRadiSam system protein B</fullName>
    </recommendedName>
</protein>
<dbReference type="PANTHER" id="PTHR11060:SF0">
    <property type="entry name" value="PROTEIN MEMO1"/>
    <property type="match status" value="1"/>
</dbReference>
<name>A0A0U5AMB6_9BACT</name>
<dbReference type="CDD" id="cd07361">
    <property type="entry name" value="MEMO_like"/>
    <property type="match status" value="1"/>
</dbReference>
<dbReference type="PATRIC" id="fig|1653476.3.peg.811"/>
<dbReference type="Gene3D" id="3.40.830.10">
    <property type="entry name" value="LigB-like"/>
    <property type="match status" value="1"/>
</dbReference>
<evidence type="ECO:0000313" key="2">
    <source>
        <dbReference type="EMBL" id="BAU23172.1"/>
    </source>
</evidence>
<reference evidence="2 3" key="1">
    <citation type="journal article" date="2016" name="Int. J. Syst. Evol. Microbiol.">
        <title>Caldimicrobium thiodismutans sp. nov., a sulfur-disproportionating bacterium isolated from a hot spring, and emended description of the genus Caldimicrobium.</title>
        <authorList>
            <person name="Kojima H."/>
            <person name="Umezawa K."/>
            <person name="Fukui M."/>
        </authorList>
    </citation>
    <scope>NUCLEOTIDE SEQUENCE [LARGE SCALE GENOMIC DNA]</scope>
    <source>
        <strain evidence="2 3">TF1</strain>
    </source>
</reference>
<comment type="similarity">
    <text evidence="1">Belongs to the MEMO1 family.</text>
</comment>
<keyword evidence="3" id="KW-1185">Reference proteome</keyword>
<dbReference type="AlphaFoldDB" id="A0A0U5AMB6"/>
<dbReference type="RefSeq" id="WP_068513606.1">
    <property type="nucleotide sequence ID" value="NZ_AP014945.1"/>
</dbReference>
<dbReference type="Proteomes" id="UP000068196">
    <property type="component" value="Chromosome"/>
</dbReference>
<dbReference type="Pfam" id="PF01875">
    <property type="entry name" value="Memo"/>
    <property type="match status" value="1"/>
</dbReference>
<dbReference type="InterPro" id="IPR002737">
    <property type="entry name" value="MEMO1_fam"/>
</dbReference>
<sequence>MNNLDPEFKPLLRQVDLFPGEFQGQQVVLLRDPVGIVDEVIALPQGILFLLALMDGEHDLRDLQAEATKRTGQIVPLEEIVKLVSLLDAKGFLWSKSFEEIKERAYQAWFQQRLRLMAHANMGYPLEQDEAKAFLDKILSLSSADGKEASRILIAPHIDLRVGAKAYAEAYKRFKPQAGSRVIILGVGHYLDFPYSVLTKDIATPFGILRNDRGGLLYLTNSKKLELFPDHIAHKLEHSIEFQALFLHHLFGDDVVVLPVLIGSHRLLFSNEKLIDGLVEGLLDLLDERSYIVLGIDFCHLGLRYGDPVSVDEILAQSALKHDRDLLELAFSGKVKELEDFVLALERMKVCGASALYILSKLISKGVFQGKGEIFYQEVLPFGEGSAVSVASAGYII</sequence>
<evidence type="ECO:0000256" key="1">
    <source>
        <dbReference type="ARBA" id="ARBA00006315"/>
    </source>
</evidence>
<dbReference type="PANTHER" id="PTHR11060">
    <property type="entry name" value="PROTEIN MEMO1"/>
    <property type="match status" value="1"/>
</dbReference>
<gene>
    <name evidence="2" type="ORF">THC_0781</name>
</gene>
<accession>A0A0U5AMB6</accession>
<evidence type="ECO:0000313" key="3">
    <source>
        <dbReference type="Proteomes" id="UP000068196"/>
    </source>
</evidence>
<dbReference type="STRING" id="1653476.THC_0781"/>
<dbReference type="EMBL" id="AP014945">
    <property type="protein sequence ID" value="BAU23172.1"/>
    <property type="molecule type" value="Genomic_DNA"/>
</dbReference>
<reference evidence="3" key="2">
    <citation type="journal article" date="2016" name="Int. J. Syst. Evol. Microbiol.">
        <title>Caldimicrobium thiodismutans sp. nov., a sulfur-disproportionating bacterium isolated from a hot spring.</title>
        <authorList>
            <person name="Kojima H."/>
            <person name="Umezawa K."/>
            <person name="Fukui M."/>
        </authorList>
    </citation>
    <scope>NUCLEOTIDE SEQUENCE [LARGE SCALE GENOMIC DNA]</scope>
    <source>
        <strain evidence="3">TF1</strain>
    </source>
</reference>
<evidence type="ECO:0008006" key="4">
    <source>
        <dbReference type="Google" id="ProtNLM"/>
    </source>
</evidence>